<accession>I4C7Q1</accession>
<dbReference type="AlphaFoldDB" id="I4C7Q1"/>
<evidence type="ECO:0000313" key="1">
    <source>
        <dbReference type="EMBL" id="AFM25592.1"/>
    </source>
</evidence>
<dbReference type="Proteomes" id="UP000006055">
    <property type="component" value="Chromosome"/>
</dbReference>
<dbReference type="RefSeq" id="WP_014810729.1">
    <property type="nucleotide sequence ID" value="NC_018025.1"/>
</dbReference>
<dbReference type="HOGENOM" id="CLU_2537144_0_0_7"/>
<protein>
    <submittedName>
        <fullName evidence="1">Uncharacterized protein</fullName>
    </submittedName>
</protein>
<gene>
    <name evidence="1" type="ordered locus">Desti_2923</name>
</gene>
<proteinExistence type="predicted"/>
<evidence type="ECO:0000313" key="2">
    <source>
        <dbReference type="Proteomes" id="UP000006055"/>
    </source>
</evidence>
<keyword evidence="2" id="KW-1185">Reference proteome</keyword>
<dbReference type="EMBL" id="CP003360">
    <property type="protein sequence ID" value="AFM25592.1"/>
    <property type="molecule type" value="Genomic_DNA"/>
</dbReference>
<dbReference type="STRING" id="706587.Desti_2923"/>
<sequence length="83" mass="9347">MKCEKCGYISFDYNVACPSCNKDLNMIRRKLGLHYKPPEVDFDEYFTGSSSSYRAASPAAASKQQETELDLGSGEEFEFTLDD</sequence>
<name>I4C7Q1_DESTA</name>
<organism evidence="1 2">
    <name type="scientific">Desulfomonile tiedjei (strain ATCC 49306 / DSM 6799 / DCB-1)</name>
    <dbReference type="NCBI Taxonomy" id="706587"/>
    <lineage>
        <taxon>Bacteria</taxon>
        <taxon>Pseudomonadati</taxon>
        <taxon>Thermodesulfobacteriota</taxon>
        <taxon>Desulfomonilia</taxon>
        <taxon>Desulfomonilales</taxon>
        <taxon>Desulfomonilaceae</taxon>
        <taxon>Desulfomonile</taxon>
    </lineage>
</organism>
<dbReference type="KEGG" id="dti:Desti_2923"/>
<reference evidence="2" key="1">
    <citation type="submission" date="2012-06" db="EMBL/GenBank/DDBJ databases">
        <title>Complete sequence of chromosome of Desulfomonile tiedjei DSM 6799.</title>
        <authorList>
            <person name="Lucas S."/>
            <person name="Copeland A."/>
            <person name="Lapidus A."/>
            <person name="Glavina del Rio T."/>
            <person name="Dalin E."/>
            <person name="Tice H."/>
            <person name="Bruce D."/>
            <person name="Goodwin L."/>
            <person name="Pitluck S."/>
            <person name="Peters L."/>
            <person name="Ovchinnikova G."/>
            <person name="Zeytun A."/>
            <person name="Lu M."/>
            <person name="Kyrpides N."/>
            <person name="Mavromatis K."/>
            <person name="Ivanova N."/>
            <person name="Brettin T."/>
            <person name="Detter J.C."/>
            <person name="Han C."/>
            <person name="Larimer F."/>
            <person name="Land M."/>
            <person name="Hauser L."/>
            <person name="Markowitz V."/>
            <person name="Cheng J.-F."/>
            <person name="Hugenholtz P."/>
            <person name="Woyke T."/>
            <person name="Wu D."/>
            <person name="Spring S."/>
            <person name="Schroeder M."/>
            <person name="Brambilla E."/>
            <person name="Klenk H.-P."/>
            <person name="Eisen J.A."/>
        </authorList>
    </citation>
    <scope>NUCLEOTIDE SEQUENCE [LARGE SCALE GENOMIC DNA]</scope>
    <source>
        <strain evidence="2">ATCC 49306 / DSM 6799 / DCB-1</strain>
    </source>
</reference>
<dbReference type="OrthoDB" id="5432538at2"/>